<dbReference type="Proteomes" id="UP000189627">
    <property type="component" value="Chromosome 1"/>
</dbReference>
<evidence type="ECO:0000313" key="8">
    <source>
        <dbReference type="EMBL" id="AQV93540.1"/>
    </source>
</evidence>
<dbReference type="PANTHER" id="PTHR33711">
    <property type="entry name" value="DIOXYGENASE, PUTATIVE (AFU_ORTHOLOGUE AFUA_2G02910)-RELATED"/>
    <property type="match status" value="1"/>
</dbReference>
<protein>
    <submittedName>
        <fullName evidence="8">6-chlorohydroxyquinol-1,2-dioxygenase</fullName>
    </submittedName>
</protein>
<keyword evidence="5" id="KW-0560">Oxidoreductase</keyword>
<accession>A0A1U9ULS1</accession>
<dbReference type="GO" id="GO:0008199">
    <property type="term" value="F:ferric iron binding"/>
    <property type="evidence" value="ECO:0007669"/>
    <property type="project" value="InterPro"/>
</dbReference>
<dbReference type="SUPFAM" id="SSF49482">
    <property type="entry name" value="Aromatic compound dioxygenase"/>
    <property type="match status" value="1"/>
</dbReference>
<name>A0A1U9ULS1_CUPNE</name>
<dbReference type="PROSITE" id="PS00083">
    <property type="entry name" value="INTRADIOL_DIOXYGENAS"/>
    <property type="match status" value="1"/>
</dbReference>
<keyword evidence="4 8" id="KW-0223">Dioxygenase</keyword>
<dbReference type="RefSeq" id="WP_078195881.1">
    <property type="nucleotide sequence ID" value="NZ_CP017757.2"/>
</dbReference>
<dbReference type="CDD" id="cd03461">
    <property type="entry name" value="1_2-HQD"/>
    <property type="match status" value="1"/>
</dbReference>
<gene>
    <name evidence="8" type="ORF">BJN34_06480</name>
</gene>
<reference evidence="9" key="1">
    <citation type="submission" date="2017-02" db="EMBL/GenBank/DDBJ databases">
        <title>Complete genome sequence of Cupriavidus necator strain NH9, a 3-chlorobenzoate degrader.</title>
        <authorList>
            <person name="Moriuchi R."/>
            <person name="Dohra H."/>
            <person name="Ogawa N."/>
        </authorList>
    </citation>
    <scope>NUCLEOTIDE SEQUENCE [LARGE SCALE GENOMIC DNA]</scope>
    <source>
        <strain evidence="9">NH9</strain>
    </source>
</reference>
<evidence type="ECO:0000313" key="9">
    <source>
        <dbReference type="Proteomes" id="UP000189627"/>
    </source>
</evidence>
<dbReference type="InterPro" id="IPR015889">
    <property type="entry name" value="Intradiol_dOase_core"/>
</dbReference>
<dbReference type="InterPro" id="IPR039390">
    <property type="entry name" value="1_2-HQD/HQD"/>
</dbReference>
<evidence type="ECO:0000256" key="2">
    <source>
        <dbReference type="ARBA" id="ARBA00007825"/>
    </source>
</evidence>
<comment type="similarity">
    <text evidence="2">Belongs to the intradiol ring-cleavage dioxygenase family.</text>
</comment>
<comment type="cofactor">
    <cofactor evidence="1">
        <name>Fe(3+)</name>
        <dbReference type="ChEBI" id="CHEBI:29034"/>
    </cofactor>
</comment>
<feature type="domain" description="Intradiol ring-cleavage dioxygenases" evidence="7">
    <location>
        <begin position="130"/>
        <end position="158"/>
    </location>
</feature>
<evidence type="ECO:0000256" key="3">
    <source>
        <dbReference type="ARBA" id="ARBA00022723"/>
    </source>
</evidence>
<proteinExistence type="inferred from homology"/>
<dbReference type="GO" id="GO:0018576">
    <property type="term" value="F:catechol 1,2-dioxygenase activity"/>
    <property type="evidence" value="ECO:0007669"/>
    <property type="project" value="InterPro"/>
</dbReference>
<dbReference type="Pfam" id="PF00775">
    <property type="entry name" value="Dioxygenase_C"/>
    <property type="match status" value="1"/>
</dbReference>
<dbReference type="GO" id="GO:0009712">
    <property type="term" value="P:catechol-containing compound metabolic process"/>
    <property type="evidence" value="ECO:0007669"/>
    <property type="project" value="InterPro"/>
</dbReference>
<dbReference type="InterPro" id="IPR000627">
    <property type="entry name" value="Intradiol_dOase_C"/>
</dbReference>
<keyword evidence="3" id="KW-0479">Metal-binding</keyword>
<dbReference type="KEGG" id="cuh:BJN34_06480"/>
<evidence type="ECO:0000256" key="5">
    <source>
        <dbReference type="ARBA" id="ARBA00023002"/>
    </source>
</evidence>
<evidence type="ECO:0000256" key="1">
    <source>
        <dbReference type="ARBA" id="ARBA00001965"/>
    </source>
</evidence>
<dbReference type="InterPro" id="IPR050770">
    <property type="entry name" value="Intradiol_RC_Dioxygenase"/>
</dbReference>
<dbReference type="OrthoDB" id="9800887at2"/>
<keyword evidence="6" id="KW-0408">Iron</keyword>
<dbReference type="Gene3D" id="2.60.130.10">
    <property type="entry name" value="Aromatic compound dioxygenase"/>
    <property type="match status" value="1"/>
</dbReference>
<sequence length="291" mass="32857">MQNMTEAQLTDVVLQRYQDTPDPRLREILQSLIRHLHAFVRDVKLSEDEWLRGILYLTSVGQISDDKRQEMILLSDNLGISMLVNMISARVAHAATESTVVGPFYVPGTPERRWGESIQQMPCDDPPLFVTGRVLDLDGAPVTGAQIELWQTNSNGMYDIQDAEQPEHNLRGWYRVNDAGEFLVQTVRPVRYPIPTDGPVGELLQATNRHPWRPAHLHVKITAPGCKPLVTHIFDAEDPYLDSDVVFAVKQSLVRRFEPVAAGERHREYGIGGPCLELRYDFAIERVTPAG</sequence>
<evidence type="ECO:0000256" key="6">
    <source>
        <dbReference type="ARBA" id="ARBA00023004"/>
    </source>
</evidence>
<organism evidence="8 9">
    <name type="scientific">Cupriavidus necator</name>
    <name type="common">Alcaligenes eutrophus</name>
    <name type="synonym">Ralstonia eutropha</name>
    <dbReference type="NCBI Taxonomy" id="106590"/>
    <lineage>
        <taxon>Bacteria</taxon>
        <taxon>Pseudomonadati</taxon>
        <taxon>Pseudomonadota</taxon>
        <taxon>Betaproteobacteria</taxon>
        <taxon>Burkholderiales</taxon>
        <taxon>Burkholderiaceae</taxon>
        <taxon>Cupriavidus</taxon>
    </lineage>
</organism>
<dbReference type="Pfam" id="PF04444">
    <property type="entry name" value="Dioxygenase_N"/>
    <property type="match status" value="1"/>
</dbReference>
<dbReference type="PANTHER" id="PTHR33711:SF7">
    <property type="entry name" value="INTRADIOL RING-CLEAVAGE DIOXYGENASES DOMAIN-CONTAINING PROTEIN-RELATED"/>
    <property type="match status" value="1"/>
</dbReference>
<dbReference type="InterPro" id="IPR007535">
    <property type="entry name" value="Catechol_dOase_N"/>
</dbReference>
<evidence type="ECO:0000256" key="4">
    <source>
        <dbReference type="ARBA" id="ARBA00022964"/>
    </source>
</evidence>
<evidence type="ECO:0000259" key="7">
    <source>
        <dbReference type="PROSITE" id="PS00083"/>
    </source>
</evidence>
<dbReference type="AlphaFoldDB" id="A0A1U9ULS1"/>
<dbReference type="EMBL" id="CP017757">
    <property type="protein sequence ID" value="AQV93540.1"/>
    <property type="molecule type" value="Genomic_DNA"/>
</dbReference>